<name>A0ABN4AJL9_EMTOG</name>
<dbReference type="InterPro" id="IPR052559">
    <property type="entry name" value="V-haloperoxidase"/>
</dbReference>
<dbReference type="CDD" id="cd03398">
    <property type="entry name" value="PAP2_haloperoxidase"/>
    <property type="match status" value="1"/>
</dbReference>
<dbReference type="Pfam" id="PF01569">
    <property type="entry name" value="PAP2"/>
    <property type="match status" value="1"/>
</dbReference>
<sequence length="516" mass="55948">MKVIKNISKSLLAFAIVGLAVSSCDKTITEPVKEAYIPTKLDEKAGNWKTYVLTSPNDVVVAAPKPTNDAAYLKELDSLKNKIMPTLTAANKTAVNYWGAGAVYRWNEIARELAARYNIPPASNAEGKYPVPDAANPLADPKFPFANPPYTARALAYLSVAQYDALVSAWNYKFKFNRMSPAKNDASIQPLLPISDLPSYPSEDAVVAAASYTILVAMFPGEVPFLDAKLAEAKNAMVWAGKNVPSDITAGDALGKGVAAKIMAKAKVDGMSAANNQALTAGMIENAKKIGIKNPWVSQEVPARPPMLPNYGAVATWNFDKETMIKIRPAIPYLENTTEFQKDIDELKYIEKNQTREQARIANYWADGAGSYTPPGHWHRTAANSAHAAKYSEVRMARALALVGTALMDAGIACWDTKYYYYTPRPQQFGVKTSVGLPNFPSYTSGHSTFSAAAATVLANIFPEEASKFDAQAKEASDSRVYGLIHYRVDCQMGLVHGAKIGEYAIARGKADGSGY</sequence>
<dbReference type="RefSeq" id="WP_015027901.1">
    <property type="nucleotide sequence ID" value="NC_018748.1"/>
</dbReference>
<keyword evidence="4" id="KW-1185">Reference proteome</keyword>
<keyword evidence="1" id="KW-0732">Signal</keyword>
<organism evidence="3 4">
    <name type="scientific">Emticicia oligotrophica (strain DSM 17448 / CIP 109782 / MTCC 6937 / GPTSA100-15)</name>
    <dbReference type="NCBI Taxonomy" id="929562"/>
    <lineage>
        <taxon>Bacteria</taxon>
        <taxon>Pseudomonadati</taxon>
        <taxon>Bacteroidota</taxon>
        <taxon>Cytophagia</taxon>
        <taxon>Cytophagales</taxon>
        <taxon>Leadbetterellaceae</taxon>
        <taxon>Emticicia</taxon>
    </lineage>
</organism>
<evidence type="ECO:0000259" key="2">
    <source>
        <dbReference type="Pfam" id="PF01569"/>
    </source>
</evidence>
<evidence type="ECO:0000256" key="1">
    <source>
        <dbReference type="SAM" id="SignalP"/>
    </source>
</evidence>
<evidence type="ECO:0000313" key="3">
    <source>
        <dbReference type="EMBL" id="AFK02201.1"/>
    </source>
</evidence>
<dbReference type="InterPro" id="IPR036938">
    <property type="entry name" value="PAP2/HPO_sf"/>
</dbReference>
<dbReference type="PANTHER" id="PTHR34599:SF1">
    <property type="entry name" value="PHOSPHATIDIC ACID PHOSPHATASE TYPE 2_HALOPEROXIDASE DOMAIN-CONTAINING PROTEIN"/>
    <property type="match status" value="1"/>
</dbReference>
<gene>
    <name evidence="3" type="ordered locus">Emtol_1051</name>
</gene>
<feature type="domain" description="Phosphatidic acid phosphatase type 2/haloperoxidase" evidence="2">
    <location>
        <begin position="402"/>
        <end position="499"/>
    </location>
</feature>
<dbReference type="PROSITE" id="PS51257">
    <property type="entry name" value="PROKAR_LIPOPROTEIN"/>
    <property type="match status" value="1"/>
</dbReference>
<evidence type="ECO:0000313" key="4">
    <source>
        <dbReference type="Proteomes" id="UP000002875"/>
    </source>
</evidence>
<accession>A0ABN4AJL9</accession>
<dbReference type="SUPFAM" id="SSF48317">
    <property type="entry name" value="Acid phosphatase/Vanadium-dependent haloperoxidase"/>
    <property type="match status" value="2"/>
</dbReference>
<reference evidence="3 4" key="1">
    <citation type="submission" date="2011-07" db="EMBL/GenBank/DDBJ databases">
        <title>The complete genome of chromosome of Emticicia oligotrophica DSM 17448.</title>
        <authorList>
            <consortium name="US DOE Joint Genome Institute (JGI-PGF)"/>
            <person name="Lucas S."/>
            <person name="Han J."/>
            <person name="Lapidus A."/>
            <person name="Bruce D."/>
            <person name="Goodwin L."/>
            <person name="Pitluck S."/>
            <person name="Peters L."/>
            <person name="Kyrpides N."/>
            <person name="Mavromatis K."/>
            <person name="Ivanova N."/>
            <person name="Ovchinnikova G."/>
            <person name="Teshima H."/>
            <person name="Detter J.C."/>
            <person name="Tapia R."/>
            <person name="Han C."/>
            <person name="Land M."/>
            <person name="Hauser L."/>
            <person name="Markowitz V."/>
            <person name="Cheng J.-F."/>
            <person name="Hugenholtz P."/>
            <person name="Woyke T."/>
            <person name="Wu D."/>
            <person name="Tindall B."/>
            <person name="Pomrenke H."/>
            <person name="Brambilla E."/>
            <person name="Klenk H.-P."/>
            <person name="Eisen J.A."/>
        </authorList>
    </citation>
    <scope>NUCLEOTIDE SEQUENCE [LARGE SCALE GENOMIC DNA]</scope>
    <source>
        <strain evidence="3 4">DSM 17448</strain>
    </source>
</reference>
<dbReference type="Proteomes" id="UP000002875">
    <property type="component" value="Chromosome"/>
</dbReference>
<feature type="signal peptide" evidence="1">
    <location>
        <begin position="1"/>
        <end position="15"/>
    </location>
</feature>
<protein>
    <submittedName>
        <fullName evidence="3">Phosphoesterase PA-phosphatase related protein</fullName>
    </submittedName>
</protein>
<dbReference type="Gene3D" id="1.10.606.20">
    <property type="match status" value="2"/>
</dbReference>
<dbReference type="EMBL" id="CP002961">
    <property type="protein sequence ID" value="AFK02201.1"/>
    <property type="molecule type" value="Genomic_DNA"/>
</dbReference>
<dbReference type="PANTHER" id="PTHR34599">
    <property type="entry name" value="PEROXIDASE-RELATED"/>
    <property type="match status" value="1"/>
</dbReference>
<dbReference type="InterPro" id="IPR000326">
    <property type="entry name" value="PAP2/HPO"/>
</dbReference>
<proteinExistence type="predicted"/>
<feature type="chain" id="PRO_5046613365" evidence="1">
    <location>
        <begin position="16"/>
        <end position="516"/>
    </location>
</feature>